<keyword evidence="4" id="KW-1185">Reference proteome</keyword>
<dbReference type="RefSeq" id="WP_375735188.1">
    <property type="nucleotide sequence ID" value="NZ_JBCGDC010000056.1"/>
</dbReference>
<protein>
    <submittedName>
        <fullName evidence="3">Septum formation family protein</fullName>
    </submittedName>
</protein>
<dbReference type="Pfam" id="PF13845">
    <property type="entry name" value="Septum_form"/>
    <property type="match status" value="1"/>
</dbReference>
<dbReference type="Proteomes" id="UP001582793">
    <property type="component" value="Unassembled WGS sequence"/>
</dbReference>
<feature type="signal peptide" evidence="1">
    <location>
        <begin position="1"/>
        <end position="19"/>
    </location>
</feature>
<evidence type="ECO:0000313" key="4">
    <source>
        <dbReference type="Proteomes" id="UP001582793"/>
    </source>
</evidence>
<dbReference type="EMBL" id="JBCGDC010000056">
    <property type="protein sequence ID" value="MFB6395342.1"/>
    <property type="molecule type" value="Genomic_DNA"/>
</dbReference>
<reference evidence="3 4" key="1">
    <citation type="submission" date="2024-04" db="EMBL/GenBank/DDBJ databases">
        <title>Polymorphospora sp. isolated from Baiyangdian Lake in Xiong'an New Area.</title>
        <authorList>
            <person name="Zhang X."/>
            <person name="Liu J."/>
        </authorList>
    </citation>
    <scope>NUCLEOTIDE SEQUENCE [LARGE SCALE GENOMIC DNA]</scope>
    <source>
        <strain evidence="3 4">2-325</strain>
    </source>
</reference>
<gene>
    <name evidence="3" type="ORF">AAFH96_19835</name>
</gene>
<dbReference type="PROSITE" id="PS51257">
    <property type="entry name" value="PROKAR_LIPOPROTEIN"/>
    <property type="match status" value="1"/>
</dbReference>
<evidence type="ECO:0000259" key="2">
    <source>
        <dbReference type="Pfam" id="PF13845"/>
    </source>
</evidence>
<sequence>MRAAIPGGRWFRGPLAALAAGLTLTVAGCGNPAEVDGLLTDDWAAFPEPVAVVPVAGECHESTSGIRVRVSDHHPIDCANSQRVETIHVGTFEDADSVPAEGGQTMRARFNECDRKARDWVGGDWRTARLRLTVRTPTETAWAGGARWFRCDLSEARAVDAALEVPRRGSLKNALTAEPQLLHQCFKVNLSTHETVMSIVAVTCDKPHEAEFTGIHTTQQVTYEAFLEDFDGTDAACLRVVAAYAKIPVDGNLEYRVGTLFYGPDEAAWEAGDRGVRCLAWLPDQLTRSVRAGGTSALPAR</sequence>
<evidence type="ECO:0000313" key="3">
    <source>
        <dbReference type="EMBL" id="MFB6395342.1"/>
    </source>
</evidence>
<feature type="chain" id="PRO_5047223437" evidence="1">
    <location>
        <begin position="20"/>
        <end position="301"/>
    </location>
</feature>
<comment type="caution">
    <text evidence="3">The sequence shown here is derived from an EMBL/GenBank/DDBJ whole genome shotgun (WGS) entry which is preliminary data.</text>
</comment>
<keyword evidence="1" id="KW-0732">Signal</keyword>
<name>A0ABV5CTS8_9ACTN</name>
<organism evidence="3 4">
    <name type="scientific">Polymorphospora lycopeni</name>
    <dbReference type="NCBI Taxonomy" id="3140240"/>
    <lineage>
        <taxon>Bacteria</taxon>
        <taxon>Bacillati</taxon>
        <taxon>Actinomycetota</taxon>
        <taxon>Actinomycetes</taxon>
        <taxon>Micromonosporales</taxon>
        <taxon>Micromonosporaceae</taxon>
        <taxon>Polymorphospora</taxon>
    </lineage>
</organism>
<accession>A0ABV5CTS8</accession>
<feature type="domain" description="Septum formation-related" evidence="2">
    <location>
        <begin position="56"/>
        <end position="278"/>
    </location>
</feature>
<evidence type="ECO:0000256" key="1">
    <source>
        <dbReference type="SAM" id="SignalP"/>
    </source>
</evidence>
<proteinExistence type="predicted"/>
<dbReference type="InterPro" id="IPR026004">
    <property type="entry name" value="Septum_form"/>
</dbReference>